<gene>
    <name evidence="3" type="ORF">LTR24_009583</name>
</gene>
<keyword evidence="4" id="KW-1185">Reference proteome</keyword>
<evidence type="ECO:0000256" key="2">
    <source>
        <dbReference type="SAM" id="Phobius"/>
    </source>
</evidence>
<accession>A0ABR0JXA0</accession>
<dbReference type="EMBL" id="JAVRRG010000219">
    <property type="protein sequence ID" value="KAK5077492.1"/>
    <property type="molecule type" value="Genomic_DNA"/>
</dbReference>
<proteinExistence type="predicted"/>
<organism evidence="3 4">
    <name type="scientific">Lithohypha guttulata</name>
    <dbReference type="NCBI Taxonomy" id="1690604"/>
    <lineage>
        <taxon>Eukaryota</taxon>
        <taxon>Fungi</taxon>
        <taxon>Dikarya</taxon>
        <taxon>Ascomycota</taxon>
        <taxon>Pezizomycotina</taxon>
        <taxon>Eurotiomycetes</taxon>
        <taxon>Chaetothyriomycetidae</taxon>
        <taxon>Chaetothyriales</taxon>
        <taxon>Trichomeriaceae</taxon>
        <taxon>Lithohypha</taxon>
    </lineage>
</organism>
<keyword evidence="2" id="KW-1133">Transmembrane helix</keyword>
<keyword evidence="2" id="KW-0812">Transmembrane</keyword>
<feature type="transmembrane region" description="Helical" evidence="2">
    <location>
        <begin position="120"/>
        <end position="143"/>
    </location>
</feature>
<name>A0ABR0JXA0_9EURO</name>
<feature type="region of interest" description="Disordered" evidence="1">
    <location>
        <begin position="65"/>
        <end position="91"/>
    </location>
</feature>
<evidence type="ECO:0000313" key="3">
    <source>
        <dbReference type="EMBL" id="KAK5077492.1"/>
    </source>
</evidence>
<dbReference type="Proteomes" id="UP001345013">
    <property type="component" value="Unassembled WGS sequence"/>
</dbReference>
<protein>
    <submittedName>
        <fullName evidence="3">Uncharacterized protein</fullName>
    </submittedName>
</protein>
<keyword evidence="2" id="KW-0472">Membrane</keyword>
<reference evidence="3 4" key="1">
    <citation type="submission" date="2023-08" db="EMBL/GenBank/DDBJ databases">
        <title>Black Yeasts Isolated from many extreme environments.</title>
        <authorList>
            <person name="Coleine C."/>
            <person name="Stajich J.E."/>
            <person name="Selbmann L."/>
        </authorList>
    </citation>
    <scope>NUCLEOTIDE SEQUENCE [LARGE SCALE GENOMIC DNA]</scope>
    <source>
        <strain evidence="3 4">CCFEE 5885</strain>
    </source>
</reference>
<evidence type="ECO:0000256" key="1">
    <source>
        <dbReference type="SAM" id="MobiDB-lite"/>
    </source>
</evidence>
<sequence length="437" mass="46778">MSTTISWNKIFSCSTITGLECYSDETQQQVPVTRINTTSEVVFSDGTVETRYYTVAVPAPGAIGSPSAPPAPASPAAPSTPSTALSTTSDSSAVASAAQAGASTATPSGTASNSKNSGKIAGAAVGCFITGALVVALVSFFLFKKRSQRNRYAARSTYLPGPEPRYGGEKGTPMVSVAPVGNLDFLPQQADDAEVQRKLSTVIDQIDQHVENFYSNRNIRLNANLEDELSRFETSELAQPLAACFEHTTNPTALIKHCLAFHIFNLTLAPGEGTQPLLPAELAGTIAAVYNKSLSPSTSNDLVAAFSSWKALTRYLRPDLTRDPTASRSTIDNTARIASHFTQVFSPWSSTQYSDEHRNRHLTELINHSVQTAIWLFGQPDAFRFDWATPAQDVRQSTAGRNANSVVIVPAVFKMTHNGARLGGGGQTVLKSVAQRF</sequence>
<evidence type="ECO:0000313" key="4">
    <source>
        <dbReference type="Proteomes" id="UP001345013"/>
    </source>
</evidence>
<comment type="caution">
    <text evidence="3">The sequence shown here is derived from an EMBL/GenBank/DDBJ whole genome shotgun (WGS) entry which is preliminary data.</text>
</comment>
<feature type="compositionally biased region" description="Low complexity" evidence="1">
    <location>
        <begin position="76"/>
        <end position="91"/>
    </location>
</feature>